<dbReference type="Gene3D" id="2.60.120.330">
    <property type="entry name" value="B-lactam Antibiotic, Isopenicillin N Synthase, Chain"/>
    <property type="match status" value="1"/>
</dbReference>
<dbReference type="PROSITE" id="PS51471">
    <property type="entry name" value="FE2OG_OXY"/>
    <property type="match status" value="1"/>
</dbReference>
<evidence type="ECO:0000256" key="2">
    <source>
        <dbReference type="ARBA" id="ARBA00023004"/>
    </source>
</evidence>
<keyword evidence="2 3" id="KW-0408">Iron</keyword>
<evidence type="ECO:0000313" key="6">
    <source>
        <dbReference type="Proteomes" id="UP000827721"/>
    </source>
</evidence>
<evidence type="ECO:0000256" key="1">
    <source>
        <dbReference type="ARBA" id="ARBA00022723"/>
    </source>
</evidence>
<evidence type="ECO:0000259" key="4">
    <source>
        <dbReference type="PROSITE" id="PS51471"/>
    </source>
</evidence>
<dbReference type="SUPFAM" id="SSF51197">
    <property type="entry name" value="Clavaminate synthase-like"/>
    <property type="match status" value="1"/>
</dbReference>
<dbReference type="PANTHER" id="PTHR47990">
    <property type="entry name" value="2-OXOGLUTARATE (2OG) AND FE(II)-DEPENDENT OXYGENASE SUPERFAMILY PROTEIN-RELATED"/>
    <property type="match status" value="1"/>
</dbReference>
<dbReference type="InterPro" id="IPR044861">
    <property type="entry name" value="IPNS-like_FE2OG_OXY"/>
</dbReference>
<dbReference type="EMBL" id="JAFEMO010000003">
    <property type="protein sequence ID" value="KAH7572888.1"/>
    <property type="molecule type" value="Genomic_DNA"/>
</dbReference>
<accession>A0ABQ8I8L9</accession>
<keyword evidence="6" id="KW-1185">Reference proteome</keyword>
<dbReference type="Proteomes" id="UP000827721">
    <property type="component" value="Unassembled WGS sequence"/>
</dbReference>
<evidence type="ECO:0000313" key="5">
    <source>
        <dbReference type="EMBL" id="KAH7572888.1"/>
    </source>
</evidence>
<gene>
    <name evidence="5" type="ORF">JRO89_XS03G0029000</name>
</gene>
<dbReference type="Pfam" id="PF14226">
    <property type="entry name" value="DIOX_N"/>
    <property type="match status" value="1"/>
</dbReference>
<comment type="similarity">
    <text evidence="3">Belongs to the iron/ascorbate-dependent oxidoreductase family.</text>
</comment>
<feature type="domain" description="Fe2OG dioxygenase" evidence="4">
    <location>
        <begin position="150"/>
        <end position="252"/>
    </location>
</feature>
<evidence type="ECO:0000256" key="3">
    <source>
        <dbReference type="RuleBase" id="RU003682"/>
    </source>
</evidence>
<dbReference type="Pfam" id="PF03171">
    <property type="entry name" value="2OG-FeII_Oxy"/>
    <property type="match status" value="1"/>
</dbReference>
<dbReference type="InterPro" id="IPR050231">
    <property type="entry name" value="Iron_ascorbate_oxido_reductase"/>
</dbReference>
<name>A0ABQ8I8L9_9ROSI</name>
<dbReference type="InterPro" id="IPR026992">
    <property type="entry name" value="DIOX_N"/>
</dbReference>
<dbReference type="InterPro" id="IPR005123">
    <property type="entry name" value="Oxoglu/Fe-dep_dioxygenase_dom"/>
</dbReference>
<comment type="caution">
    <text evidence="5">The sequence shown here is derived from an EMBL/GenBank/DDBJ whole genome shotgun (WGS) entry which is preliminary data.</text>
</comment>
<protein>
    <recommendedName>
        <fullName evidence="4">Fe2OG dioxygenase domain-containing protein</fullName>
    </recommendedName>
</protein>
<organism evidence="5 6">
    <name type="scientific">Xanthoceras sorbifolium</name>
    <dbReference type="NCBI Taxonomy" id="99658"/>
    <lineage>
        <taxon>Eukaryota</taxon>
        <taxon>Viridiplantae</taxon>
        <taxon>Streptophyta</taxon>
        <taxon>Embryophyta</taxon>
        <taxon>Tracheophyta</taxon>
        <taxon>Spermatophyta</taxon>
        <taxon>Magnoliopsida</taxon>
        <taxon>eudicotyledons</taxon>
        <taxon>Gunneridae</taxon>
        <taxon>Pentapetalae</taxon>
        <taxon>rosids</taxon>
        <taxon>malvids</taxon>
        <taxon>Sapindales</taxon>
        <taxon>Sapindaceae</taxon>
        <taxon>Xanthoceroideae</taxon>
        <taxon>Xanthoceras</taxon>
    </lineage>
</organism>
<keyword evidence="1 3" id="KW-0479">Metal-binding</keyword>
<proteinExistence type="inferred from homology"/>
<sequence length="304" mass="33862">MEGRRGIPIIDLEDFPVQIGKLMVEASEEWGCFRVINHKIPSTLMSEMKKVVTSLFDLPMDIKRRNTDVFPNSGYRAPSSYVDNSLYESMGMYDMASSQGVTTFCAQLDASPHQREIIDKYVKAVHELAMDLAHKLAQTMGFKGCIEFQGWHSICRLMKYHFSPESVGSIGAPLHTDSGFMTILQDDEYVGGLEILDKSGESVPVDPLPGAFLVNLGDIAMAWSNGRLYNVKHRVACKQAATRVSIASFILGPKDGFVKAPAEFVDSQHPPLYSPFTYDDYVNTRQSKSIRDGEVLLQLLPSHS</sequence>
<dbReference type="InterPro" id="IPR027443">
    <property type="entry name" value="IPNS-like_sf"/>
</dbReference>
<reference evidence="5 6" key="1">
    <citation type="submission" date="2021-02" db="EMBL/GenBank/DDBJ databases">
        <title>Plant Genome Project.</title>
        <authorList>
            <person name="Zhang R.-G."/>
        </authorList>
    </citation>
    <scope>NUCLEOTIDE SEQUENCE [LARGE SCALE GENOMIC DNA]</scope>
    <source>
        <tissue evidence="5">Leaves</tissue>
    </source>
</reference>
<keyword evidence="3" id="KW-0560">Oxidoreductase</keyword>